<accession>A0ABT6GKR3</accession>
<keyword evidence="2" id="KW-0812">Transmembrane</keyword>
<keyword evidence="2" id="KW-0472">Membrane</keyword>
<comment type="caution">
    <text evidence="3">The sequence shown here is derived from an EMBL/GenBank/DDBJ whole genome shotgun (WGS) entry which is preliminary data.</text>
</comment>
<evidence type="ECO:0000256" key="2">
    <source>
        <dbReference type="SAM" id="Phobius"/>
    </source>
</evidence>
<proteinExistence type="predicted"/>
<dbReference type="EMBL" id="JAKZMO010000003">
    <property type="protein sequence ID" value="MDG5481972.1"/>
    <property type="molecule type" value="Genomic_DNA"/>
</dbReference>
<feature type="region of interest" description="Disordered" evidence="1">
    <location>
        <begin position="1"/>
        <end position="23"/>
    </location>
</feature>
<keyword evidence="4" id="KW-1185">Reference proteome</keyword>
<keyword evidence="2" id="KW-1133">Transmembrane helix</keyword>
<name>A0ABT6GKR3_MYCGU</name>
<gene>
    <name evidence="3" type="ORF">MNO81_04090</name>
</gene>
<protein>
    <submittedName>
        <fullName evidence="3">Uncharacterized protein</fullName>
    </submittedName>
</protein>
<feature type="transmembrane region" description="Helical" evidence="2">
    <location>
        <begin position="51"/>
        <end position="71"/>
    </location>
</feature>
<dbReference type="RefSeq" id="WP_278219895.1">
    <property type="nucleotide sequence ID" value="NZ_JAKZMO010000003.1"/>
</dbReference>
<dbReference type="Proteomes" id="UP001154266">
    <property type="component" value="Unassembled WGS sequence"/>
</dbReference>
<evidence type="ECO:0000256" key="1">
    <source>
        <dbReference type="SAM" id="MobiDB-lite"/>
    </source>
</evidence>
<evidence type="ECO:0000313" key="4">
    <source>
        <dbReference type="Proteomes" id="UP001154266"/>
    </source>
</evidence>
<reference evidence="3" key="1">
    <citation type="journal article" date="2023" name="Environ. Microbiol.">
        <title>The 2-methylpropene degradation pathway in Mycobacteriaceae family strains.</title>
        <authorList>
            <person name="Helbich S."/>
            <person name="Barrantes I."/>
            <person name="Dos Anjos Borges L.G."/>
            <person name="Pieper D.H."/>
            <person name="Vainshtein Y."/>
            <person name="Sohn K."/>
            <person name="Engesser K.H."/>
        </authorList>
    </citation>
    <scope>NUCLEOTIDE SEQUENCE</scope>
    <source>
        <strain evidence="3">IBE100</strain>
    </source>
</reference>
<sequence length="98" mass="11116">MMASPMDVFRYRGSQSRRPLGGSASLSMMAAGARLKRPRDWRELIVQSWFLLRFTILPTAVAAISLTVLIFTPTVRCNWSTQRGIVERRSGYATRPQL</sequence>
<evidence type="ECO:0000313" key="3">
    <source>
        <dbReference type="EMBL" id="MDG5481972.1"/>
    </source>
</evidence>
<organism evidence="3 4">
    <name type="scientific">Mycolicibacterium gadium</name>
    <name type="common">Mycobacterium gadium</name>
    <dbReference type="NCBI Taxonomy" id="1794"/>
    <lineage>
        <taxon>Bacteria</taxon>
        <taxon>Bacillati</taxon>
        <taxon>Actinomycetota</taxon>
        <taxon>Actinomycetes</taxon>
        <taxon>Mycobacteriales</taxon>
        <taxon>Mycobacteriaceae</taxon>
        <taxon>Mycolicibacterium</taxon>
    </lineage>
</organism>